<dbReference type="PROSITE" id="PS51257">
    <property type="entry name" value="PROKAR_LIPOPROTEIN"/>
    <property type="match status" value="1"/>
</dbReference>
<accession>A0A101V3G2</accession>
<dbReference type="Gene3D" id="3.40.190.10">
    <property type="entry name" value="Periplasmic binding protein-like II"/>
    <property type="match status" value="1"/>
</dbReference>
<keyword evidence="1" id="KW-0732">Signal</keyword>
<evidence type="ECO:0000256" key="1">
    <source>
        <dbReference type="SAM" id="SignalP"/>
    </source>
</evidence>
<gene>
    <name evidence="3" type="ORF">AQJ91_06445</name>
</gene>
<dbReference type="GO" id="GO:0043190">
    <property type="term" value="C:ATP-binding cassette (ABC) transporter complex"/>
    <property type="evidence" value="ECO:0007669"/>
    <property type="project" value="InterPro"/>
</dbReference>
<evidence type="ECO:0000313" key="3">
    <source>
        <dbReference type="EMBL" id="KUO21780.1"/>
    </source>
</evidence>
<dbReference type="AlphaFoldDB" id="A0A101V3G2"/>
<dbReference type="EMBL" id="LMXB01000021">
    <property type="protein sequence ID" value="KUO21780.1"/>
    <property type="molecule type" value="Genomic_DNA"/>
</dbReference>
<dbReference type="Gene3D" id="3.90.76.10">
    <property type="entry name" value="Dipeptide-binding Protein, Domain 1"/>
    <property type="match status" value="1"/>
</dbReference>
<name>A0A101V3G2_9ACTN</name>
<dbReference type="GO" id="GO:1904680">
    <property type="term" value="F:peptide transmembrane transporter activity"/>
    <property type="evidence" value="ECO:0007669"/>
    <property type="project" value="TreeGrafter"/>
</dbReference>
<dbReference type="STRING" id="909626.AQJ91_06445"/>
<reference evidence="3 4" key="1">
    <citation type="submission" date="2015-10" db="EMBL/GenBank/DDBJ databases">
        <title>Draft genome sequence of Streptomyces sp. RV15, isolated from a marine sponge.</title>
        <authorList>
            <person name="Ruckert C."/>
            <person name="Abdelmohsen U.R."/>
            <person name="Winkler A."/>
            <person name="Hentschel U."/>
            <person name="Kalinowski J."/>
            <person name="Kampfer P."/>
            <person name="Glaeser S."/>
        </authorList>
    </citation>
    <scope>NUCLEOTIDE SEQUENCE [LARGE SCALE GENOMIC DNA]</scope>
    <source>
        <strain evidence="3 4">RV15</strain>
    </source>
</reference>
<evidence type="ECO:0000313" key="4">
    <source>
        <dbReference type="Proteomes" id="UP000053260"/>
    </source>
</evidence>
<evidence type="ECO:0000259" key="2">
    <source>
        <dbReference type="Pfam" id="PF00496"/>
    </source>
</evidence>
<dbReference type="RefSeq" id="WP_067017336.1">
    <property type="nucleotide sequence ID" value="NZ_KQ949077.1"/>
</dbReference>
<dbReference type="SUPFAM" id="SSF53850">
    <property type="entry name" value="Periplasmic binding protein-like II"/>
    <property type="match status" value="1"/>
</dbReference>
<dbReference type="InterPro" id="IPR000914">
    <property type="entry name" value="SBP_5_dom"/>
</dbReference>
<dbReference type="Proteomes" id="UP000053260">
    <property type="component" value="Unassembled WGS sequence"/>
</dbReference>
<dbReference type="InterPro" id="IPR039424">
    <property type="entry name" value="SBP_5"/>
</dbReference>
<dbReference type="GO" id="GO:0042597">
    <property type="term" value="C:periplasmic space"/>
    <property type="evidence" value="ECO:0007669"/>
    <property type="project" value="UniProtKB-ARBA"/>
</dbReference>
<sequence>MRGANSAKWLAGAIVVALAATACSSGDGGEDEGSESSKTRYVSINVGEPQKGIIPSDTNESNGGYILDALFAGLLTFDEKGGIEYLNAESISTEDSKTWTVKLKDGWKFHDGTPVTAESYVKAWNWSAHVDNAQQNSFWFADIAGYEDVHPAKEGAKAKADTMSGLKVVDDTTFTIELSAALPYYEYKLGYSTFAPLPEAFFSDPKAFGEKPVGNGPYEFEKWDHKKLFQVKAYADYKGSNKAKNAGVQYKAYSTPEAAYQDLLSGNLDIIDQVGPTDLAKYEQDLGDRAIAKPYAAIQTLVPAFYSKTFKDVDPKVIQGLSMAIDRDTITKTVLQGTRTPADGWVAPGAQGKQTLDTDVFKYDPAKAKKLIKDGGGIPGNKVFIQYNTDGGHAEWVTAVCNSITKATGVACEGDAKPDFATDLEARDNDEVKSMYRGGWLGDYPLNGNFLKELYHTDAESNNGRFSNKEVDDAMAAADAAKDLDSYVKAYQEVEKDLLNYMPSIPLWFYEMNGGHGEKVDNVDIDWHGQYKLYDVTAK</sequence>
<dbReference type="CDD" id="cd00995">
    <property type="entry name" value="PBP2_NikA_DppA_OppA_like"/>
    <property type="match status" value="1"/>
</dbReference>
<dbReference type="PIRSF" id="PIRSF002741">
    <property type="entry name" value="MppA"/>
    <property type="match status" value="1"/>
</dbReference>
<feature type="domain" description="Solute-binding protein family 5" evidence="2">
    <location>
        <begin position="88"/>
        <end position="460"/>
    </location>
</feature>
<dbReference type="InterPro" id="IPR030678">
    <property type="entry name" value="Peptide/Ni-bd"/>
</dbReference>
<dbReference type="GO" id="GO:0015833">
    <property type="term" value="P:peptide transport"/>
    <property type="evidence" value="ECO:0007669"/>
    <property type="project" value="TreeGrafter"/>
</dbReference>
<comment type="caution">
    <text evidence="3">The sequence shown here is derived from an EMBL/GenBank/DDBJ whole genome shotgun (WGS) entry which is preliminary data.</text>
</comment>
<proteinExistence type="predicted"/>
<dbReference type="PANTHER" id="PTHR30290:SF83">
    <property type="entry name" value="ABC TRANSPORTER SUBSTRATE-BINDING PROTEIN"/>
    <property type="match status" value="1"/>
</dbReference>
<protein>
    <submittedName>
        <fullName evidence="3">Peptide ABC transporter substrate-binding protein</fullName>
    </submittedName>
</protein>
<feature type="chain" id="PRO_5007108715" evidence="1">
    <location>
        <begin position="20"/>
        <end position="539"/>
    </location>
</feature>
<feature type="signal peptide" evidence="1">
    <location>
        <begin position="1"/>
        <end position="19"/>
    </location>
</feature>
<dbReference type="Pfam" id="PF00496">
    <property type="entry name" value="SBP_bac_5"/>
    <property type="match status" value="1"/>
</dbReference>
<dbReference type="PANTHER" id="PTHR30290">
    <property type="entry name" value="PERIPLASMIC BINDING COMPONENT OF ABC TRANSPORTER"/>
    <property type="match status" value="1"/>
</dbReference>
<keyword evidence="4" id="KW-1185">Reference proteome</keyword>
<dbReference type="Gene3D" id="3.10.105.10">
    <property type="entry name" value="Dipeptide-binding Protein, Domain 3"/>
    <property type="match status" value="1"/>
</dbReference>
<organism evidence="3 4">
    <name type="scientific">Streptomyces dysideae</name>
    <dbReference type="NCBI Taxonomy" id="909626"/>
    <lineage>
        <taxon>Bacteria</taxon>
        <taxon>Bacillati</taxon>
        <taxon>Actinomycetota</taxon>
        <taxon>Actinomycetes</taxon>
        <taxon>Kitasatosporales</taxon>
        <taxon>Streptomycetaceae</taxon>
        <taxon>Streptomyces</taxon>
    </lineage>
</organism>
<dbReference type="OrthoDB" id="9046151at2"/>